<evidence type="ECO:0000256" key="3">
    <source>
        <dbReference type="ARBA" id="ARBA00004496"/>
    </source>
</evidence>
<dbReference type="InterPro" id="IPR019191">
    <property type="entry name" value="Essential_protein_Yae1_N"/>
</dbReference>
<comment type="subunit">
    <text evidence="5">May form a complex with LTO1.</text>
</comment>
<comment type="similarity">
    <text evidence="4">Belongs to the YAE1 family.</text>
</comment>
<dbReference type="GeneID" id="85316287"/>
<evidence type="ECO:0000313" key="12">
    <source>
        <dbReference type="EMBL" id="KAK1767218.1"/>
    </source>
</evidence>
<sequence>MLLKPISTSNEDIFSTMTGSNSPPSPPPPPPNHQTDDVWAASPTITTPTTAAEGTAAPAAPPGTAAAAAAAADHQHPSDIPRLRREHATAGYRDGVAAAKARSAQAGFDEGFGLGAAVGARAGRLLGLLEGIASAAAAAAATAESGVSPGAEEDGAAGGSVVRLLGRAREELGVGSVFGSEYWEADGTWKYEVAGGGGGDGQRQRQEEGGDEGAAGDDEVVFADVAAAHPLLRRWEALVQAEVKRWGVDLSVLAEDEAAARDHAEQPPPKKTEIRAPAQSREALLW</sequence>
<evidence type="ECO:0000313" key="13">
    <source>
        <dbReference type="Proteomes" id="UP001244011"/>
    </source>
</evidence>
<comment type="subcellular location">
    <subcellularLocation>
        <location evidence="3">Cytoplasm</location>
    </subcellularLocation>
    <subcellularLocation>
        <location evidence="2">Nucleus</location>
    </subcellularLocation>
</comment>
<evidence type="ECO:0000256" key="8">
    <source>
        <dbReference type="ARBA" id="ARBA00022490"/>
    </source>
</evidence>
<reference evidence="12" key="1">
    <citation type="submission" date="2023-06" db="EMBL/GenBank/DDBJ databases">
        <title>Genome-scale phylogeny and comparative genomics of the fungal order Sordariales.</title>
        <authorList>
            <consortium name="Lawrence Berkeley National Laboratory"/>
            <person name="Hensen N."/>
            <person name="Bonometti L."/>
            <person name="Westerberg I."/>
            <person name="Brannstrom I.O."/>
            <person name="Guillou S."/>
            <person name="Cros-Aarteil S."/>
            <person name="Calhoun S."/>
            <person name="Haridas S."/>
            <person name="Kuo A."/>
            <person name="Mondo S."/>
            <person name="Pangilinan J."/>
            <person name="Riley R."/>
            <person name="Labutti K."/>
            <person name="Andreopoulos B."/>
            <person name="Lipzen A."/>
            <person name="Chen C."/>
            <person name="Yanf M."/>
            <person name="Daum C."/>
            <person name="Ng V."/>
            <person name="Clum A."/>
            <person name="Steindorff A."/>
            <person name="Ohm R."/>
            <person name="Martin F."/>
            <person name="Silar P."/>
            <person name="Natvig D."/>
            <person name="Lalanne C."/>
            <person name="Gautier V."/>
            <person name="Ament-Velasquez S.L."/>
            <person name="Kruys A."/>
            <person name="Hutchinson M.I."/>
            <person name="Powell A.J."/>
            <person name="Barry K."/>
            <person name="Miller A.N."/>
            <person name="Grigoriev I.V."/>
            <person name="Debuchy R."/>
            <person name="Gladieux P."/>
            <person name="Thoren M.H."/>
            <person name="Johannesson H."/>
        </authorList>
    </citation>
    <scope>NUCLEOTIDE SEQUENCE</scope>
    <source>
        <strain evidence="12">8032-3</strain>
    </source>
</reference>
<dbReference type="RefSeq" id="XP_060283431.1">
    <property type="nucleotide sequence ID" value="XM_060433100.1"/>
</dbReference>
<feature type="region of interest" description="Disordered" evidence="10">
    <location>
        <begin position="193"/>
        <end position="218"/>
    </location>
</feature>
<feature type="compositionally biased region" description="Low complexity" evidence="10">
    <location>
        <begin position="40"/>
        <end position="72"/>
    </location>
</feature>
<evidence type="ECO:0000256" key="4">
    <source>
        <dbReference type="ARBA" id="ARBA00007096"/>
    </source>
</evidence>
<evidence type="ECO:0000256" key="2">
    <source>
        <dbReference type="ARBA" id="ARBA00004123"/>
    </source>
</evidence>
<name>A0AAJ0FLC3_9PEZI</name>
<proteinExistence type="inferred from homology"/>
<keyword evidence="8" id="KW-0963">Cytoplasm</keyword>
<feature type="compositionally biased region" description="Polar residues" evidence="10">
    <location>
        <begin position="1"/>
        <end position="19"/>
    </location>
</feature>
<evidence type="ECO:0000256" key="10">
    <source>
        <dbReference type="SAM" id="MobiDB-lite"/>
    </source>
</evidence>
<dbReference type="Proteomes" id="UP001244011">
    <property type="component" value="Unassembled WGS sequence"/>
</dbReference>
<evidence type="ECO:0000256" key="6">
    <source>
        <dbReference type="ARBA" id="ARBA00017286"/>
    </source>
</evidence>
<feature type="domain" description="Essential protein Yae1 N-terminal" evidence="11">
    <location>
        <begin position="91"/>
        <end position="129"/>
    </location>
</feature>
<evidence type="ECO:0000256" key="5">
    <source>
        <dbReference type="ARBA" id="ARBA00011427"/>
    </source>
</evidence>
<feature type="region of interest" description="Disordered" evidence="10">
    <location>
        <begin position="258"/>
        <end position="286"/>
    </location>
</feature>
<comment type="function">
    <text evidence="1">The complex LTO1:YAE1 may function as a target specific adapter that probably recruits apo-RPLI1 to the cytosolic iron-sulfur protein assembly (CIA) complex machinery. May be required for biogenesis of the large ribosomal subunit and initiation of translation.</text>
</comment>
<evidence type="ECO:0000256" key="1">
    <source>
        <dbReference type="ARBA" id="ARBA00003836"/>
    </source>
</evidence>
<dbReference type="GO" id="GO:0005737">
    <property type="term" value="C:cytoplasm"/>
    <property type="evidence" value="ECO:0007669"/>
    <property type="project" value="UniProtKB-SubCell"/>
</dbReference>
<feature type="compositionally biased region" description="Acidic residues" evidence="10">
    <location>
        <begin position="209"/>
        <end position="218"/>
    </location>
</feature>
<evidence type="ECO:0000256" key="9">
    <source>
        <dbReference type="ARBA" id="ARBA00023242"/>
    </source>
</evidence>
<keyword evidence="9" id="KW-0539">Nucleus</keyword>
<dbReference type="EMBL" id="MU839009">
    <property type="protein sequence ID" value="KAK1767218.1"/>
    <property type="molecule type" value="Genomic_DNA"/>
</dbReference>
<organism evidence="12 13">
    <name type="scientific">Phialemonium atrogriseum</name>
    <dbReference type="NCBI Taxonomy" id="1093897"/>
    <lineage>
        <taxon>Eukaryota</taxon>
        <taxon>Fungi</taxon>
        <taxon>Dikarya</taxon>
        <taxon>Ascomycota</taxon>
        <taxon>Pezizomycotina</taxon>
        <taxon>Sordariomycetes</taxon>
        <taxon>Sordariomycetidae</taxon>
        <taxon>Cephalothecales</taxon>
        <taxon>Cephalothecaceae</taxon>
        <taxon>Phialemonium</taxon>
    </lineage>
</organism>
<dbReference type="PANTHER" id="PTHR18829:SF0">
    <property type="entry name" value="PROTEIN YAE1 HOMOLOG"/>
    <property type="match status" value="1"/>
</dbReference>
<keyword evidence="13" id="KW-1185">Reference proteome</keyword>
<gene>
    <name evidence="12" type="ORF">QBC33DRAFT_81057</name>
</gene>
<feature type="compositionally biased region" description="Pro residues" evidence="10">
    <location>
        <begin position="23"/>
        <end position="32"/>
    </location>
</feature>
<comment type="caution">
    <text evidence="12">The sequence shown here is derived from an EMBL/GenBank/DDBJ whole genome shotgun (WGS) entry which is preliminary data.</text>
</comment>
<accession>A0AAJ0FLC3</accession>
<dbReference type="InterPro" id="IPR038881">
    <property type="entry name" value="Yae1-like"/>
</dbReference>
<dbReference type="GO" id="GO:0005634">
    <property type="term" value="C:nucleus"/>
    <property type="evidence" value="ECO:0007669"/>
    <property type="project" value="UniProtKB-SubCell"/>
</dbReference>
<evidence type="ECO:0000259" key="11">
    <source>
        <dbReference type="Pfam" id="PF09811"/>
    </source>
</evidence>
<protein>
    <recommendedName>
        <fullName evidence="7">Protein YAE1</fullName>
    </recommendedName>
    <alternativeName>
        <fullName evidence="6">Protein yae1</fullName>
    </alternativeName>
</protein>
<dbReference type="Pfam" id="PF09811">
    <property type="entry name" value="Yae1_N"/>
    <property type="match status" value="1"/>
</dbReference>
<feature type="region of interest" description="Disordered" evidence="10">
    <location>
        <begin position="1"/>
        <end position="80"/>
    </location>
</feature>
<feature type="compositionally biased region" description="Basic and acidic residues" evidence="10">
    <location>
        <begin position="258"/>
        <end position="274"/>
    </location>
</feature>
<evidence type="ECO:0000256" key="7">
    <source>
        <dbReference type="ARBA" id="ARBA00018400"/>
    </source>
</evidence>
<dbReference type="AlphaFoldDB" id="A0AAJ0FLC3"/>
<dbReference type="PANTHER" id="PTHR18829">
    <property type="entry name" value="PROTEIN YAE1 HOMOLOG"/>
    <property type="match status" value="1"/>
</dbReference>